<name>A0ABS3FM24_9CYAN</name>
<dbReference type="EMBL" id="JAFLQW010000078">
    <property type="protein sequence ID" value="MBO0348145.1"/>
    <property type="molecule type" value="Genomic_DNA"/>
</dbReference>
<dbReference type="Proteomes" id="UP000664844">
    <property type="component" value="Unassembled WGS sequence"/>
</dbReference>
<evidence type="ECO:0000313" key="2">
    <source>
        <dbReference type="Proteomes" id="UP000664844"/>
    </source>
</evidence>
<dbReference type="RefSeq" id="WP_207086709.1">
    <property type="nucleotide sequence ID" value="NZ_JAFLQW010000078.1"/>
</dbReference>
<accession>A0ABS3FM24</accession>
<gene>
    <name evidence="1" type="ORF">J0895_03315</name>
</gene>
<comment type="caution">
    <text evidence="1">The sequence shown here is derived from an EMBL/GenBank/DDBJ whole genome shotgun (WGS) entry which is preliminary data.</text>
</comment>
<organism evidence="1 2">
    <name type="scientific">Phormidium pseudopriestleyi FRX01</name>
    <dbReference type="NCBI Taxonomy" id="1759528"/>
    <lineage>
        <taxon>Bacteria</taxon>
        <taxon>Bacillati</taxon>
        <taxon>Cyanobacteriota</taxon>
        <taxon>Cyanophyceae</taxon>
        <taxon>Oscillatoriophycideae</taxon>
        <taxon>Oscillatoriales</taxon>
        <taxon>Oscillatoriaceae</taxon>
        <taxon>Phormidium</taxon>
    </lineage>
</organism>
<evidence type="ECO:0000313" key="1">
    <source>
        <dbReference type="EMBL" id="MBO0348145.1"/>
    </source>
</evidence>
<reference evidence="1 2" key="1">
    <citation type="submission" date="2021-03" db="EMBL/GenBank/DDBJ databases">
        <title>Metabolic Capacity of the Antarctic Cyanobacterium Phormidium pseudopriestleyi that Sustains Oxygenic Photosynthesis in the Presence of Hydrogen Sulfide.</title>
        <authorList>
            <person name="Lumian J.E."/>
            <person name="Jungblut A.D."/>
            <person name="Dillon M.L."/>
            <person name="Hawes I."/>
            <person name="Doran P.T."/>
            <person name="Mackey T.J."/>
            <person name="Dick G.J."/>
            <person name="Grettenberger C.L."/>
            <person name="Sumner D.Y."/>
        </authorList>
    </citation>
    <scope>NUCLEOTIDE SEQUENCE [LARGE SCALE GENOMIC DNA]</scope>
    <source>
        <strain evidence="1 2">FRX01</strain>
    </source>
</reference>
<protein>
    <submittedName>
        <fullName evidence="1">Uncharacterized protein</fullName>
    </submittedName>
</protein>
<keyword evidence="2" id="KW-1185">Reference proteome</keyword>
<proteinExistence type="predicted"/>
<sequence>MSNSVVLTETAKVPLKQMISLLESIESSNYSLFQDLEKAFIAKYGIEVWEEYFNFHLLPSLDDLSKTWLFQKMLEKI</sequence>